<dbReference type="AlphaFoldDB" id="A0A6A4GJQ8"/>
<proteinExistence type="predicted"/>
<reference evidence="2" key="1">
    <citation type="journal article" date="2019" name="Environ. Microbiol.">
        <title>Fungal ecological strategies reflected in gene transcription - a case study of two litter decomposers.</title>
        <authorList>
            <person name="Barbi F."/>
            <person name="Kohler A."/>
            <person name="Barry K."/>
            <person name="Baskaran P."/>
            <person name="Daum C."/>
            <person name="Fauchery L."/>
            <person name="Ihrmark K."/>
            <person name="Kuo A."/>
            <person name="LaButti K."/>
            <person name="Lipzen A."/>
            <person name="Morin E."/>
            <person name="Grigoriev I.V."/>
            <person name="Henrissat B."/>
            <person name="Lindahl B."/>
            <person name="Martin F."/>
        </authorList>
    </citation>
    <scope>NUCLEOTIDE SEQUENCE</scope>
    <source>
        <strain evidence="2">JB14</strain>
    </source>
</reference>
<protein>
    <recommendedName>
        <fullName evidence="1">Reverse transcriptase domain-containing protein</fullName>
    </recommendedName>
</protein>
<gene>
    <name evidence="2" type="ORF">BT96DRAFT_1088684</name>
</gene>
<feature type="domain" description="Reverse transcriptase" evidence="1">
    <location>
        <begin position="85"/>
        <end position="263"/>
    </location>
</feature>
<dbReference type="Pfam" id="PF00078">
    <property type="entry name" value="RVT_1"/>
    <property type="match status" value="1"/>
</dbReference>
<accession>A0A6A4GJQ8</accession>
<dbReference type="InterPro" id="IPR000477">
    <property type="entry name" value="RT_dom"/>
</dbReference>
<dbReference type="PANTHER" id="PTHR47027:SF20">
    <property type="entry name" value="REVERSE TRANSCRIPTASE-LIKE PROTEIN WITH RNA-DIRECTED DNA POLYMERASE DOMAIN"/>
    <property type="match status" value="1"/>
</dbReference>
<dbReference type="PANTHER" id="PTHR47027">
    <property type="entry name" value="REVERSE TRANSCRIPTASE DOMAIN-CONTAINING PROTEIN"/>
    <property type="match status" value="1"/>
</dbReference>
<evidence type="ECO:0000259" key="1">
    <source>
        <dbReference type="Pfam" id="PF00078"/>
    </source>
</evidence>
<name>A0A6A4GJQ8_9AGAR</name>
<organism evidence="2 3">
    <name type="scientific">Gymnopus androsaceus JB14</name>
    <dbReference type="NCBI Taxonomy" id="1447944"/>
    <lineage>
        <taxon>Eukaryota</taxon>
        <taxon>Fungi</taxon>
        <taxon>Dikarya</taxon>
        <taxon>Basidiomycota</taxon>
        <taxon>Agaricomycotina</taxon>
        <taxon>Agaricomycetes</taxon>
        <taxon>Agaricomycetidae</taxon>
        <taxon>Agaricales</taxon>
        <taxon>Marasmiineae</taxon>
        <taxon>Omphalotaceae</taxon>
        <taxon>Gymnopus</taxon>
    </lineage>
</organism>
<evidence type="ECO:0000313" key="3">
    <source>
        <dbReference type="Proteomes" id="UP000799118"/>
    </source>
</evidence>
<dbReference type="EMBL" id="ML769946">
    <property type="protein sequence ID" value="KAE9385778.1"/>
    <property type="molecule type" value="Genomic_DNA"/>
</dbReference>
<sequence>MFITSRKRVSMFSTDCCCFESLESIAAYGGGMGEMIQLLIMLEGERPRRLARGRGLVKFKQVCHLFFQTVWSSNHRYGQRVGQWKKKEKNQTTFIRGKGTEEEFGRNSSESMKFRAMGKTLYVATVDITNAFPSTDRATLWLKLKMLGMSGKLFDWIRMIYALMQYKVCHENELSNSFGADIGIMIGDTLSHEFWILYMADFEIPPTADDIELMGMLISHLEQADDLLLLALSAEGLQRKMDIFYQWCRVNFLIINAIKSGISYHGPAPAIMPVFRFGNSPVALLMEYVYVGMHFCTGNYRVFSSLIKPHFVEKTQKARKTAHAVLHVESMIGTLPVHEGKILYMGCVDPTPYLWM</sequence>
<dbReference type="Proteomes" id="UP000799118">
    <property type="component" value="Unassembled WGS sequence"/>
</dbReference>
<keyword evidence="3" id="KW-1185">Reference proteome</keyword>
<dbReference type="OrthoDB" id="3240817at2759"/>
<evidence type="ECO:0000313" key="2">
    <source>
        <dbReference type="EMBL" id="KAE9385778.1"/>
    </source>
</evidence>